<evidence type="ECO:0000256" key="1">
    <source>
        <dbReference type="SAM" id="Phobius"/>
    </source>
</evidence>
<feature type="transmembrane region" description="Helical" evidence="1">
    <location>
        <begin position="166"/>
        <end position="187"/>
    </location>
</feature>
<dbReference type="EMBL" id="AHMO02000007">
    <property type="protein sequence ID" value="EQA46406.1"/>
    <property type="molecule type" value="Genomic_DNA"/>
</dbReference>
<keyword evidence="1" id="KW-1133">Transmembrane helix</keyword>
<reference evidence="3" key="1">
    <citation type="submission" date="2013-05" db="EMBL/GenBank/DDBJ databases">
        <authorList>
            <person name="Harkins D.M."/>
            <person name="Durkin A.S."/>
            <person name="Brinkac L.M."/>
            <person name="Haft D.H."/>
            <person name="Selengut J.D."/>
            <person name="Sanka R."/>
            <person name="DePew J."/>
            <person name="Purushe J."/>
            <person name="Hartskeerl R.A."/>
            <person name="Ahmed A."/>
            <person name="van der Linden H."/>
            <person name="Goris M.G.A."/>
            <person name="Vinetz J.M."/>
            <person name="Sutton G.G."/>
            <person name="Nierman W.C."/>
            <person name="Fouts D.E."/>
        </authorList>
    </citation>
    <scope>NUCLEOTIDE SEQUENCE [LARGE SCALE GENOMIC DNA]</scope>
    <source>
        <strain evidence="3">5399</strain>
    </source>
</reference>
<feature type="domain" description="Histidine kinase N-terminal 7TM region" evidence="2">
    <location>
        <begin position="3"/>
        <end position="219"/>
    </location>
</feature>
<feature type="transmembrane region" description="Helical" evidence="1">
    <location>
        <begin position="24"/>
        <end position="45"/>
    </location>
</feature>
<dbReference type="AlphaFoldDB" id="T0FEU0"/>
<protein>
    <recommendedName>
        <fullName evidence="2">Histidine kinase N-terminal 7TM region domain-containing protein</fullName>
    </recommendedName>
</protein>
<feature type="transmembrane region" description="Helical" evidence="1">
    <location>
        <begin position="57"/>
        <end position="78"/>
    </location>
</feature>
<keyword evidence="1" id="KW-0812">Transmembrane</keyword>
<dbReference type="InterPro" id="IPR031621">
    <property type="entry name" value="HisKA_7TM"/>
</dbReference>
<dbReference type="Proteomes" id="UP000015454">
    <property type="component" value="Unassembled WGS sequence"/>
</dbReference>
<organism evidence="3 4">
    <name type="scientific">Leptospira broomii serovar Hurstbridge str. 5399</name>
    <dbReference type="NCBI Taxonomy" id="1049789"/>
    <lineage>
        <taxon>Bacteria</taxon>
        <taxon>Pseudomonadati</taxon>
        <taxon>Spirochaetota</taxon>
        <taxon>Spirochaetia</taxon>
        <taxon>Leptospirales</taxon>
        <taxon>Leptospiraceae</taxon>
        <taxon>Leptospira</taxon>
    </lineage>
</organism>
<evidence type="ECO:0000313" key="4">
    <source>
        <dbReference type="Proteomes" id="UP000015454"/>
    </source>
</evidence>
<keyword evidence="4" id="KW-1185">Reference proteome</keyword>
<proteinExistence type="predicted"/>
<evidence type="ECO:0000259" key="2">
    <source>
        <dbReference type="Pfam" id="PF16927"/>
    </source>
</evidence>
<accession>T0FEU0</accession>
<feature type="transmembrane region" description="Helical" evidence="1">
    <location>
        <begin position="90"/>
        <end position="109"/>
    </location>
</feature>
<feature type="transmembrane region" description="Helical" evidence="1">
    <location>
        <begin position="193"/>
        <end position="211"/>
    </location>
</feature>
<keyword evidence="1" id="KW-0472">Membrane</keyword>
<dbReference type="Pfam" id="PF16927">
    <property type="entry name" value="HisKA_7TM"/>
    <property type="match status" value="1"/>
</dbReference>
<comment type="caution">
    <text evidence="3">The sequence shown here is derived from an EMBL/GenBank/DDBJ whole genome shotgun (WGS) entry which is preliminary data.</text>
</comment>
<name>T0FEU0_9LEPT</name>
<gene>
    <name evidence="3" type="ORF">LEP1GSC050_0439</name>
</gene>
<feature type="transmembrane region" description="Helical" evidence="1">
    <location>
        <begin position="129"/>
        <end position="154"/>
    </location>
</feature>
<sequence length="304" mass="34334">MTIATFVLSSLSAVHFYRGSERNYLSLSFSLIALLMSASCILYSLSDFSLSFTFRSYLTNLISIPILFIPILLTYIIFNYFRPDSPVSPPALLTLIHALAIVVFSWYSFRGLVGSYQMEGSLRIFKPGPLYYSACAYIYGSVFVCLAILIRNIFIGNYFVRLHSVYLFAATICCGLISSFLAILLSLSGNSEVSAVVLGTLAFLWIAWISITNFRLFNIELSDFKNGLRNPRFSSVIVSLNRFLLKKIDPKTFAEICDQFETERREEVYALQAEMLLESAYSKEGAISNHVKQYSQKVTDLFIS</sequence>
<evidence type="ECO:0000313" key="3">
    <source>
        <dbReference type="EMBL" id="EQA46406.1"/>
    </source>
</evidence>